<evidence type="ECO:0000313" key="2">
    <source>
        <dbReference type="Proteomes" id="UP001190700"/>
    </source>
</evidence>
<feature type="non-terminal residue" evidence="1">
    <location>
        <position position="161"/>
    </location>
</feature>
<dbReference type="EMBL" id="LGRX02016549">
    <property type="protein sequence ID" value="KAK3261935.1"/>
    <property type="molecule type" value="Genomic_DNA"/>
</dbReference>
<comment type="caution">
    <text evidence="1">The sequence shown here is derived from an EMBL/GenBank/DDBJ whole genome shotgun (WGS) entry which is preliminary data.</text>
</comment>
<reference evidence="1 2" key="1">
    <citation type="journal article" date="2015" name="Genome Biol. Evol.">
        <title>Comparative Genomics of a Bacterivorous Green Alga Reveals Evolutionary Causalities and Consequences of Phago-Mixotrophic Mode of Nutrition.</title>
        <authorList>
            <person name="Burns J.A."/>
            <person name="Paasch A."/>
            <person name="Narechania A."/>
            <person name="Kim E."/>
        </authorList>
    </citation>
    <scope>NUCLEOTIDE SEQUENCE [LARGE SCALE GENOMIC DNA]</scope>
    <source>
        <strain evidence="1 2">PLY_AMNH</strain>
    </source>
</reference>
<accession>A0AAE0KVG0</accession>
<keyword evidence="2" id="KW-1185">Reference proteome</keyword>
<protein>
    <submittedName>
        <fullName evidence="1">Uncharacterized protein</fullName>
    </submittedName>
</protein>
<gene>
    <name evidence="1" type="ORF">CYMTET_29185</name>
</gene>
<evidence type="ECO:0000313" key="1">
    <source>
        <dbReference type="EMBL" id="KAK3261935.1"/>
    </source>
</evidence>
<dbReference type="Proteomes" id="UP001190700">
    <property type="component" value="Unassembled WGS sequence"/>
</dbReference>
<dbReference type="AlphaFoldDB" id="A0AAE0KVG0"/>
<name>A0AAE0KVG0_9CHLO</name>
<sequence>MDGASGFAGTSHHSKWQRLDSLAASLRSQALAKYSAWERVQESCQWTSATEQAVEGVHAELRRLFRSPGADHFVPEPSPSSAALSSAVKGLRGALLGEQGFWEGSCTGAAQEAPPVGTLRIAGMATLMALDQEEKCMKVISSRLGRMRQELEELKARDAAK</sequence>
<proteinExistence type="predicted"/>
<organism evidence="1 2">
    <name type="scientific">Cymbomonas tetramitiformis</name>
    <dbReference type="NCBI Taxonomy" id="36881"/>
    <lineage>
        <taxon>Eukaryota</taxon>
        <taxon>Viridiplantae</taxon>
        <taxon>Chlorophyta</taxon>
        <taxon>Pyramimonadophyceae</taxon>
        <taxon>Pyramimonadales</taxon>
        <taxon>Pyramimonadaceae</taxon>
        <taxon>Cymbomonas</taxon>
    </lineage>
</organism>